<dbReference type="PANTHER" id="PTHR43649">
    <property type="entry name" value="ARABINOSE-BINDING PROTEIN-RELATED"/>
    <property type="match status" value="1"/>
</dbReference>
<evidence type="ECO:0000313" key="2">
    <source>
        <dbReference type="EMBL" id="MCS5716450.1"/>
    </source>
</evidence>
<dbReference type="Pfam" id="PF01547">
    <property type="entry name" value="SBP_bac_1"/>
    <property type="match status" value="1"/>
</dbReference>
<organism evidence="2 3">
    <name type="scientific">Herbiconiux gentiana</name>
    <dbReference type="NCBI Taxonomy" id="2970912"/>
    <lineage>
        <taxon>Bacteria</taxon>
        <taxon>Bacillati</taxon>
        <taxon>Actinomycetota</taxon>
        <taxon>Actinomycetes</taxon>
        <taxon>Micrococcales</taxon>
        <taxon>Microbacteriaceae</taxon>
        <taxon>Herbiconiux</taxon>
    </lineage>
</organism>
<dbReference type="PROSITE" id="PS51257">
    <property type="entry name" value="PROKAR_LIPOPROTEIN"/>
    <property type="match status" value="1"/>
</dbReference>
<dbReference type="InterPro" id="IPR050490">
    <property type="entry name" value="Bact_solute-bd_prot1"/>
</dbReference>
<evidence type="ECO:0000256" key="1">
    <source>
        <dbReference type="SAM" id="SignalP"/>
    </source>
</evidence>
<dbReference type="Proteomes" id="UP001165580">
    <property type="component" value="Unassembled WGS sequence"/>
</dbReference>
<evidence type="ECO:0000313" key="3">
    <source>
        <dbReference type="Proteomes" id="UP001165580"/>
    </source>
</evidence>
<comment type="caution">
    <text evidence="2">The sequence shown here is derived from an EMBL/GenBank/DDBJ whole genome shotgun (WGS) entry which is preliminary data.</text>
</comment>
<dbReference type="Gene3D" id="3.40.190.10">
    <property type="entry name" value="Periplasmic binding protein-like II"/>
    <property type="match status" value="1"/>
</dbReference>
<accession>A0ABT2GJQ5</accession>
<gene>
    <name evidence="2" type="ORF">NVV95_18030</name>
</gene>
<reference evidence="2" key="1">
    <citation type="submission" date="2022-08" db="EMBL/GenBank/DDBJ databases">
        <authorList>
            <person name="Deng Y."/>
            <person name="Han X.-F."/>
            <person name="Zhang Y.-Q."/>
        </authorList>
    </citation>
    <scope>NUCLEOTIDE SEQUENCE</scope>
    <source>
        <strain evidence="2">CPCC 205716</strain>
    </source>
</reference>
<proteinExistence type="predicted"/>
<sequence>MAKRTKWIAAAVAVAVGMALTFTACSSTPAAETGDENVPLTFWGNTKGQQAQVDLWNKENPDAPVTYVEQGGDADITQAIQNAVAAGNAPDLFQMPRGQSVSFLVEGVTQDISKWFNNDDSAFAEGAFDFVHVGDIATGVPYGTNPTFNAINAKTFAQFGLSAPTNWDEAVEQAKTMNAQGVKSFNFPGEDPSYLRDWATQAGAEWWESEGDSWKVGFTSPESLKAGQLVQTVIDNDLAANYTYIEFDALMQFFSSGKLSQFTTSTWQLPVYEQNFATSVGDWELASYPTWSGSSDLVSPSYYNAYGVTSTTEHPEEATKFARWLSTDPDAVKLLADTVDGSATFPVVADPSGYIEALLPSNLLGDTKSAAPDVIENAVETSRSMKDGPDQGPALEELASWWAKAVTKEVSVQQVLEHMQEWTVADLKSKNISVSE</sequence>
<dbReference type="PANTHER" id="PTHR43649:SF12">
    <property type="entry name" value="DIACETYLCHITOBIOSE BINDING PROTEIN DASA"/>
    <property type="match status" value="1"/>
</dbReference>
<feature type="chain" id="PRO_5045958178" evidence="1">
    <location>
        <begin position="27"/>
        <end position="436"/>
    </location>
</feature>
<protein>
    <submittedName>
        <fullName evidence="2">Extracellular solute-binding protein</fullName>
    </submittedName>
</protein>
<name>A0ABT2GJQ5_9MICO</name>
<dbReference type="SUPFAM" id="SSF53850">
    <property type="entry name" value="Periplasmic binding protein-like II"/>
    <property type="match status" value="1"/>
</dbReference>
<dbReference type="RefSeq" id="WP_259487967.1">
    <property type="nucleotide sequence ID" value="NZ_JANTEZ010000013.1"/>
</dbReference>
<keyword evidence="3" id="KW-1185">Reference proteome</keyword>
<dbReference type="InterPro" id="IPR006059">
    <property type="entry name" value="SBP"/>
</dbReference>
<dbReference type="EMBL" id="JANTEZ010000013">
    <property type="protein sequence ID" value="MCS5716450.1"/>
    <property type="molecule type" value="Genomic_DNA"/>
</dbReference>
<feature type="signal peptide" evidence="1">
    <location>
        <begin position="1"/>
        <end position="26"/>
    </location>
</feature>
<keyword evidence="1" id="KW-0732">Signal</keyword>